<accession>E4YWR8</accession>
<feature type="compositionally biased region" description="Polar residues" evidence="1">
    <location>
        <begin position="902"/>
        <end position="917"/>
    </location>
</feature>
<evidence type="ECO:0000313" key="2">
    <source>
        <dbReference type="EMBL" id="CBY39901.1"/>
    </source>
</evidence>
<feature type="compositionally biased region" description="Polar residues" evidence="1">
    <location>
        <begin position="925"/>
        <end position="934"/>
    </location>
</feature>
<feature type="compositionally biased region" description="Polar residues" evidence="1">
    <location>
        <begin position="945"/>
        <end position="970"/>
    </location>
</feature>
<gene>
    <name evidence="2" type="ORF">GSOID_T00020501001</name>
</gene>
<feature type="region of interest" description="Disordered" evidence="1">
    <location>
        <begin position="1064"/>
        <end position="1100"/>
    </location>
</feature>
<feature type="region of interest" description="Disordered" evidence="1">
    <location>
        <begin position="769"/>
        <end position="796"/>
    </location>
</feature>
<proteinExistence type="predicted"/>
<feature type="compositionally biased region" description="Polar residues" evidence="1">
    <location>
        <begin position="877"/>
        <end position="892"/>
    </location>
</feature>
<sequence>MEFVTPPRTANQRCAFPHSSPFGQSDRLGERAKLAQTLPSFSLAPASAAIISTSQEAASDSEEETVSSVIEIDGTENAIYEEVPNEFSGIEVQEYGCIQVGSTHHYDTNAIHIDLKVPRAVVFSFVSGNANPIPFICYDLLQPNGRKKQLYFKLMANEFKYIDDDLNIGQYRCYNSSCSGLQTFWCSHGDVLKPREKGGYKVDTAYLRSYFQLAQPGLPIGNKFKKRKEIIHRCRPYTLNQLAEEVLVQTLLDYATELQDVINLGFVQQAVTNNSARFPGWVPKHDTRHYMMKMRTRRNNARQRNLMNFERDPEFPIIPKALGSLTYSYEGRMQESRWCIHQGATMVILVDLIAIKSLRKRLQEIIYVMIDGTFLSSGAFRQLLTIMLDIQNDIGVTKKTLVYAVYTLSKNKDDYKKAFEIIFKHLCAELGVQIQQVCLQVDAECGLFLAVEEIFGEFGCSVITTICSVHLSRSNWYNCRRYLSVRTAPSEARLVLYYLQVLTLVRYDLIHGLTRHLFNFAKMLPQFGQRLGNFLVHFTRKVLMGHWGRRYTCYDILNVGLRTNQPICTNLQILHGYFTMKGNDRGATNELSEGRIDNKIAETRLISDVMSFCRDIEIGGEVTGDHWIVFLDLVMFHYEERSSRRIPAKITKQIRYRRMQERLKANVRKSFRHRVPAADDDAESEMAYFALEDKLNRCETFHVLPGGDESEMLEPPDPDGLRVDDDGFPVNVDHQLTPAQLNGEGVFIPSNHIGLAEIIDECVKFKSSSTHRENEHVRNESNAESSTPLREAPADDHVIPQIDECNNAITPSPTKKSLGDLLTKYTDPEELSGPPSPATSFNDVSIMADSVVAHGNDLSPSSNKAVTPEELSGPPSHATSINNDRKSSSVSRNELPDEPGNALSSFNDETTPATSGTDRPGDTCNAESISSRPPASSYAGKEPTKSLNSTLVADTIAEQSSNSEYSSPQTSEKENQDPRRKRVLQSFRGSGRRLVNPEKKTHIEIKRNPLPISEKTPAEKREDTLRRKVQTNWHNEKCPTNHVEKGIEAVNKIRQIIPDVERTAAQMKRHEKAEAKAQRERADESEEINNLVAAASAPKP</sequence>
<protein>
    <recommendedName>
        <fullName evidence="3">MULE transposase domain-containing protein</fullName>
    </recommendedName>
</protein>
<dbReference type="EMBL" id="FN655696">
    <property type="protein sequence ID" value="CBY39901.1"/>
    <property type="molecule type" value="Genomic_DNA"/>
</dbReference>
<organism evidence="2">
    <name type="scientific">Oikopleura dioica</name>
    <name type="common">Tunicate</name>
    <dbReference type="NCBI Taxonomy" id="34765"/>
    <lineage>
        <taxon>Eukaryota</taxon>
        <taxon>Metazoa</taxon>
        <taxon>Chordata</taxon>
        <taxon>Tunicata</taxon>
        <taxon>Appendicularia</taxon>
        <taxon>Copelata</taxon>
        <taxon>Oikopleuridae</taxon>
        <taxon>Oikopleura</taxon>
    </lineage>
</organism>
<feature type="region of interest" description="Disordered" evidence="1">
    <location>
        <begin position="854"/>
        <end position="1008"/>
    </location>
</feature>
<name>E4YWR8_OIKDI</name>
<dbReference type="Proteomes" id="UP000011014">
    <property type="component" value="Unassembled WGS sequence"/>
</dbReference>
<feature type="compositionally biased region" description="Basic and acidic residues" evidence="1">
    <location>
        <begin position="995"/>
        <end position="1007"/>
    </location>
</feature>
<feature type="region of interest" description="Disordered" evidence="1">
    <location>
        <begin position="1"/>
        <end position="26"/>
    </location>
</feature>
<evidence type="ECO:0008006" key="3">
    <source>
        <dbReference type="Google" id="ProtNLM"/>
    </source>
</evidence>
<feature type="non-terminal residue" evidence="2">
    <location>
        <position position="1100"/>
    </location>
</feature>
<evidence type="ECO:0000256" key="1">
    <source>
        <dbReference type="SAM" id="MobiDB-lite"/>
    </source>
</evidence>
<feature type="compositionally biased region" description="Basic and acidic residues" evidence="1">
    <location>
        <begin position="1071"/>
        <end position="1082"/>
    </location>
</feature>
<feature type="compositionally biased region" description="Basic and acidic residues" evidence="1">
    <location>
        <begin position="770"/>
        <end position="781"/>
    </location>
</feature>
<dbReference type="AlphaFoldDB" id="E4YWR8"/>
<reference evidence="2" key="1">
    <citation type="journal article" date="2010" name="Science">
        <title>Plasticity of animal genome architecture unmasked by rapid evolution of a pelagic tunicate.</title>
        <authorList>
            <person name="Denoeud F."/>
            <person name="Henriet S."/>
            <person name="Mungpakdee S."/>
            <person name="Aury J.M."/>
            <person name="Da Silva C."/>
            <person name="Brinkmann H."/>
            <person name="Mikhaleva J."/>
            <person name="Olsen L.C."/>
            <person name="Jubin C."/>
            <person name="Canestro C."/>
            <person name="Bouquet J.M."/>
            <person name="Danks G."/>
            <person name="Poulain J."/>
            <person name="Campsteijn C."/>
            <person name="Adamski M."/>
            <person name="Cross I."/>
            <person name="Yadetie F."/>
            <person name="Muffato M."/>
            <person name="Louis A."/>
            <person name="Butcher S."/>
            <person name="Tsagkogeorga G."/>
            <person name="Konrad A."/>
            <person name="Singh S."/>
            <person name="Jensen M.F."/>
            <person name="Cong E.H."/>
            <person name="Eikeseth-Otteraa H."/>
            <person name="Noel B."/>
            <person name="Anthouard V."/>
            <person name="Porcel B.M."/>
            <person name="Kachouri-Lafond R."/>
            <person name="Nishino A."/>
            <person name="Ugolini M."/>
            <person name="Chourrout P."/>
            <person name="Nishida H."/>
            <person name="Aasland R."/>
            <person name="Huzurbazar S."/>
            <person name="Westhof E."/>
            <person name="Delsuc F."/>
            <person name="Lehrach H."/>
            <person name="Reinhardt R."/>
            <person name="Weissenbach J."/>
            <person name="Roy S.W."/>
            <person name="Artiguenave F."/>
            <person name="Postlethwait J.H."/>
            <person name="Manak J.R."/>
            <person name="Thompson E.M."/>
            <person name="Jaillon O."/>
            <person name="Du Pasquier L."/>
            <person name="Boudinot P."/>
            <person name="Liberles D.A."/>
            <person name="Volff J.N."/>
            <person name="Philippe H."/>
            <person name="Lenhard B."/>
            <person name="Roest Crollius H."/>
            <person name="Wincker P."/>
            <person name="Chourrout D."/>
        </authorList>
    </citation>
    <scope>NUCLEOTIDE SEQUENCE [LARGE SCALE GENOMIC DNA]</scope>
</reference>